<reference evidence="3" key="1">
    <citation type="journal article" date="2012" name="Science">
        <title>The Paleozoic origin of enzymatic lignin decomposition reconstructed from 31 fungal genomes.</title>
        <authorList>
            <person name="Floudas D."/>
            <person name="Binder M."/>
            <person name="Riley R."/>
            <person name="Barry K."/>
            <person name="Blanchette R.A."/>
            <person name="Henrissat B."/>
            <person name="Martinez A.T."/>
            <person name="Otillar R."/>
            <person name="Spatafora J.W."/>
            <person name="Yadav J.S."/>
            <person name="Aerts A."/>
            <person name="Benoit I."/>
            <person name="Boyd A."/>
            <person name="Carlson A."/>
            <person name="Copeland A."/>
            <person name="Coutinho P.M."/>
            <person name="de Vries R.P."/>
            <person name="Ferreira P."/>
            <person name="Findley K."/>
            <person name="Foster B."/>
            <person name="Gaskell J."/>
            <person name="Glotzer D."/>
            <person name="Gorecki P."/>
            <person name="Heitman J."/>
            <person name="Hesse C."/>
            <person name="Hori C."/>
            <person name="Igarashi K."/>
            <person name="Jurgens J.A."/>
            <person name="Kallen N."/>
            <person name="Kersten P."/>
            <person name="Kohler A."/>
            <person name="Kuees U."/>
            <person name="Kumar T.K.A."/>
            <person name="Kuo A."/>
            <person name="LaButti K."/>
            <person name="Larrondo L.F."/>
            <person name="Lindquist E."/>
            <person name="Ling A."/>
            <person name="Lombard V."/>
            <person name="Lucas S."/>
            <person name="Lundell T."/>
            <person name="Martin R."/>
            <person name="McLaughlin D.J."/>
            <person name="Morgenstern I."/>
            <person name="Morin E."/>
            <person name="Murat C."/>
            <person name="Nagy L.G."/>
            <person name="Nolan M."/>
            <person name="Ohm R.A."/>
            <person name="Patyshakuliyeva A."/>
            <person name="Rokas A."/>
            <person name="Ruiz-Duenas F.J."/>
            <person name="Sabat G."/>
            <person name="Salamov A."/>
            <person name="Samejima M."/>
            <person name="Schmutz J."/>
            <person name="Slot J.C."/>
            <person name="St John F."/>
            <person name="Stenlid J."/>
            <person name="Sun H."/>
            <person name="Sun S."/>
            <person name="Syed K."/>
            <person name="Tsang A."/>
            <person name="Wiebenga A."/>
            <person name="Young D."/>
            <person name="Pisabarro A."/>
            <person name="Eastwood D.C."/>
            <person name="Martin F."/>
            <person name="Cullen D."/>
            <person name="Grigoriev I.V."/>
            <person name="Hibbett D.S."/>
        </authorList>
    </citation>
    <scope>NUCLEOTIDE SEQUENCE [LARGE SCALE GENOMIC DNA]</scope>
    <source>
        <strain evidence="3">RWD-64-598 SS2</strain>
    </source>
</reference>
<dbReference type="PANTHER" id="PTHR33840">
    <property type="match status" value="1"/>
</dbReference>
<comment type="caution">
    <text evidence="2">The sequence shown here is derived from an EMBL/GenBank/DDBJ whole genome shotgun (WGS) entry which is preliminary data.</text>
</comment>
<feature type="domain" description="T6SS Phospholipase effector Tle1-like catalytic" evidence="1">
    <location>
        <begin position="1"/>
        <end position="93"/>
    </location>
</feature>
<sequence>HICYFRHALALDERRVKFLPEYVYGGMGDRHNQHGVEDAPWEKMVEHESPPDSDDLAHVKEVWFSGTHSDVGGGNMTNHNLEMSGISLLWMRKQAEIAGLQFLPMSFAKDSLLKQVNKRPTESLTPAWWFAEVLPMKRLSYTSSKADGITRRSAGN</sequence>
<dbReference type="PANTHER" id="PTHR33840:SF2">
    <property type="entry name" value="TLE1 PHOSPHOLIPASE DOMAIN-CONTAINING PROTEIN"/>
    <property type="match status" value="1"/>
</dbReference>
<gene>
    <name evidence="2" type="ORF">CONPUDRAFT_62320</name>
</gene>
<proteinExistence type="predicted"/>
<feature type="non-terminal residue" evidence="2">
    <location>
        <position position="1"/>
    </location>
</feature>
<dbReference type="Proteomes" id="UP000053558">
    <property type="component" value="Unassembled WGS sequence"/>
</dbReference>
<accession>A0A5M3MF07</accession>
<organism evidence="2 3">
    <name type="scientific">Coniophora puteana (strain RWD-64-598)</name>
    <name type="common">Brown rot fungus</name>
    <dbReference type="NCBI Taxonomy" id="741705"/>
    <lineage>
        <taxon>Eukaryota</taxon>
        <taxon>Fungi</taxon>
        <taxon>Dikarya</taxon>
        <taxon>Basidiomycota</taxon>
        <taxon>Agaricomycotina</taxon>
        <taxon>Agaricomycetes</taxon>
        <taxon>Agaricomycetidae</taxon>
        <taxon>Boletales</taxon>
        <taxon>Coniophorineae</taxon>
        <taxon>Coniophoraceae</taxon>
        <taxon>Coniophora</taxon>
    </lineage>
</organism>
<dbReference type="OrthoDB" id="3264987at2759"/>
<evidence type="ECO:0000259" key="1">
    <source>
        <dbReference type="Pfam" id="PF09994"/>
    </source>
</evidence>
<dbReference type="RefSeq" id="XP_007772364.1">
    <property type="nucleotide sequence ID" value="XM_007774174.1"/>
</dbReference>
<dbReference type="AlphaFoldDB" id="A0A5M3MF07"/>
<name>A0A5M3MF07_CONPW</name>
<dbReference type="EMBL" id="JH711584">
    <property type="protein sequence ID" value="EIW77171.1"/>
    <property type="molecule type" value="Genomic_DNA"/>
</dbReference>
<keyword evidence="3" id="KW-1185">Reference proteome</keyword>
<protein>
    <recommendedName>
        <fullName evidence="1">T6SS Phospholipase effector Tle1-like catalytic domain-containing protein</fullName>
    </recommendedName>
</protein>
<dbReference type="GeneID" id="19208225"/>
<evidence type="ECO:0000313" key="3">
    <source>
        <dbReference type="Proteomes" id="UP000053558"/>
    </source>
</evidence>
<dbReference type="KEGG" id="cput:CONPUDRAFT_62320"/>
<dbReference type="Pfam" id="PF09994">
    <property type="entry name" value="T6SS_Tle1-like_cat"/>
    <property type="match status" value="1"/>
</dbReference>
<evidence type="ECO:0000313" key="2">
    <source>
        <dbReference type="EMBL" id="EIW77171.1"/>
    </source>
</evidence>
<dbReference type="InterPro" id="IPR018712">
    <property type="entry name" value="Tle1-like_cat"/>
</dbReference>